<comment type="similarity">
    <text evidence="1">Belongs to the 'phage' integrase family.</text>
</comment>
<protein>
    <submittedName>
        <fullName evidence="8">Integrase/recombinase XerD</fullName>
    </submittedName>
</protein>
<evidence type="ECO:0000256" key="1">
    <source>
        <dbReference type="ARBA" id="ARBA00008857"/>
    </source>
</evidence>
<evidence type="ECO:0000256" key="4">
    <source>
        <dbReference type="PROSITE-ProRule" id="PRU01248"/>
    </source>
</evidence>
<feature type="region of interest" description="Disordered" evidence="5">
    <location>
        <begin position="330"/>
        <end position="351"/>
    </location>
</feature>
<name>A0ABS2ST25_9BACI</name>
<dbReference type="Proteomes" id="UP001179280">
    <property type="component" value="Unassembled WGS sequence"/>
</dbReference>
<dbReference type="PANTHER" id="PTHR30349">
    <property type="entry name" value="PHAGE INTEGRASE-RELATED"/>
    <property type="match status" value="1"/>
</dbReference>
<dbReference type="PROSITE" id="PS51900">
    <property type="entry name" value="CB"/>
    <property type="match status" value="1"/>
</dbReference>
<dbReference type="InterPro" id="IPR002104">
    <property type="entry name" value="Integrase_catalytic"/>
</dbReference>
<comment type="caution">
    <text evidence="8">The sequence shown here is derived from an EMBL/GenBank/DDBJ whole genome shotgun (WGS) entry which is preliminary data.</text>
</comment>
<evidence type="ECO:0000313" key="9">
    <source>
        <dbReference type="Proteomes" id="UP001179280"/>
    </source>
</evidence>
<dbReference type="InterPro" id="IPR013762">
    <property type="entry name" value="Integrase-like_cat_sf"/>
</dbReference>
<evidence type="ECO:0000256" key="3">
    <source>
        <dbReference type="ARBA" id="ARBA00023172"/>
    </source>
</evidence>
<dbReference type="PROSITE" id="PS51898">
    <property type="entry name" value="TYR_RECOMBINASE"/>
    <property type="match status" value="1"/>
</dbReference>
<evidence type="ECO:0000259" key="7">
    <source>
        <dbReference type="PROSITE" id="PS51900"/>
    </source>
</evidence>
<reference evidence="8" key="1">
    <citation type="submission" date="2021-01" db="EMBL/GenBank/DDBJ databases">
        <title>Genomic Encyclopedia of Type Strains, Phase IV (KMG-IV): sequencing the most valuable type-strain genomes for metagenomic binning, comparative biology and taxonomic classification.</title>
        <authorList>
            <person name="Goeker M."/>
        </authorList>
    </citation>
    <scope>NUCLEOTIDE SEQUENCE</scope>
    <source>
        <strain evidence="8">DSM 21943</strain>
    </source>
</reference>
<sequence>MQSVNADKRKGRTKKNVRSGVIARKTTTNLIDVFERFIHAKKAAGRAQGTLESYKSRLSIVRSYEAVTGEKMDMQKLTAEDFQDFIVYMLEDHIKFDKHRFKKKEHQTLGLSPRTANDVIKNLRQVYAYAMDYELIDSSPLDKVDAVKYTEKRIEIMSPDEVRHFFSSLDQRNFSEFRDYVLSTFLLDSMCRINEAVNLREQDFDFSQNFVRISAEFAKNRKSRVVPFQRRTGKMLRELIEENREFNTEYVFVANYGERLTTNHFRTQLRRYAEKAGMKRYFYPHLFRHTGATWYLEAEGDIRRLQMILGHADLRMTERYTHLTGRSIAKSHERHSPMNQVIGKMNKPRKR</sequence>
<dbReference type="InterPro" id="IPR011010">
    <property type="entry name" value="DNA_brk_join_enz"/>
</dbReference>
<organism evidence="8 9">
    <name type="scientific">Shouchella xiaoxiensis</name>
    <dbReference type="NCBI Taxonomy" id="766895"/>
    <lineage>
        <taxon>Bacteria</taxon>
        <taxon>Bacillati</taxon>
        <taxon>Bacillota</taxon>
        <taxon>Bacilli</taxon>
        <taxon>Bacillales</taxon>
        <taxon>Bacillaceae</taxon>
        <taxon>Shouchella</taxon>
    </lineage>
</organism>
<dbReference type="InterPro" id="IPR025269">
    <property type="entry name" value="SAM-like_dom"/>
</dbReference>
<dbReference type="EMBL" id="JAFBCV010000004">
    <property type="protein sequence ID" value="MBM7838336.1"/>
    <property type="molecule type" value="Genomic_DNA"/>
</dbReference>
<evidence type="ECO:0000313" key="8">
    <source>
        <dbReference type="EMBL" id="MBM7838336.1"/>
    </source>
</evidence>
<keyword evidence="2 4" id="KW-0238">DNA-binding</keyword>
<dbReference type="Pfam" id="PF13102">
    <property type="entry name" value="Phage_int_SAM_5"/>
    <property type="match status" value="1"/>
</dbReference>
<evidence type="ECO:0000256" key="2">
    <source>
        <dbReference type="ARBA" id="ARBA00023125"/>
    </source>
</evidence>
<accession>A0ABS2ST25</accession>
<dbReference type="RefSeq" id="WP_204465508.1">
    <property type="nucleotide sequence ID" value="NZ_JAFBCV010000004.1"/>
</dbReference>
<dbReference type="InterPro" id="IPR050090">
    <property type="entry name" value="Tyrosine_recombinase_XerCD"/>
</dbReference>
<dbReference type="SUPFAM" id="SSF56349">
    <property type="entry name" value="DNA breaking-rejoining enzymes"/>
    <property type="match status" value="1"/>
</dbReference>
<dbReference type="Gene3D" id="1.10.443.10">
    <property type="entry name" value="Intergrase catalytic core"/>
    <property type="match status" value="1"/>
</dbReference>
<feature type="domain" description="Tyr recombinase" evidence="6">
    <location>
        <begin position="152"/>
        <end position="333"/>
    </location>
</feature>
<dbReference type="InterPro" id="IPR044068">
    <property type="entry name" value="CB"/>
</dbReference>
<evidence type="ECO:0000256" key="5">
    <source>
        <dbReference type="SAM" id="MobiDB-lite"/>
    </source>
</evidence>
<dbReference type="PANTHER" id="PTHR30349:SF41">
    <property type="entry name" value="INTEGRASE_RECOMBINASE PROTEIN MJ0367-RELATED"/>
    <property type="match status" value="1"/>
</dbReference>
<keyword evidence="3" id="KW-0233">DNA recombination</keyword>
<feature type="domain" description="Core-binding (CB)" evidence="7">
    <location>
        <begin position="28"/>
        <end position="131"/>
    </location>
</feature>
<dbReference type="Pfam" id="PF00589">
    <property type="entry name" value="Phage_integrase"/>
    <property type="match status" value="1"/>
</dbReference>
<keyword evidence="9" id="KW-1185">Reference proteome</keyword>
<evidence type="ECO:0000259" key="6">
    <source>
        <dbReference type="PROSITE" id="PS51898"/>
    </source>
</evidence>
<dbReference type="InterPro" id="IPR010998">
    <property type="entry name" value="Integrase_recombinase_N"/>
</dbReference>
<gene>
    <name evidence="8" type="ORF">JOC54_001592</name>
</gene>
<proteinExistence type="inferred from homology"/>
<dbReference type="Gene3D" id="1.10.150.130">
    <property type="match status" value="1"/>
</dbReference>